<dbReference type="InterPro" id="IPR033140">
    <property type="entry name" value="Lipase_GDXG_put_SER_AS"/>
</dbReference>
<dbReference type="Proteomes" id="UP000325577">
    <property type="component" value="Linkage Group LG15"/>
</dbReference>
<dbReference type="PANTHER" id="PTHR23024:SF577">
    <property type="entry name" value="CARBOXYLESTERASE 2-RELATED"/>
    <property type="match status" value="1"/>
</dbReference>
<dbReference type="EMBL" id="CM018038">
    <property type="protein sequence ID" value="KAA8537731.1"/>
    <property type="molecule type" value="Genomic_DNA"/>
</dbReference>
<dbReference type="Pfam" id="PF07859">
    <property type="entry name" value="Abhydrolase_3"/>
    <property type="match status" value="2"/>
</dbReference>
<protein>
    <recommendedName>
        <fullName evidence="3">Alpha/beta hydrolase fold-3 domain-containing protein</fullName>
    </recommendedName>
</protein>
<dbReference type="PROSITE" id="PS01174">
    <property type="entry name" value="LIPASE_GDXG_SER"/>
    <property type="match status" value="1"/>
</dbReference>
<proteinExistence type="inferred from homology"/>
<dbReference type="InterPro" id="IPR013094">
    <property type="entry name" value="AB_hydrolase_3"/>
</dbReference>
<name>A0A5J5B957_9ASTE</name>
<gene>
    <name evidence="4" type="ORF">F0562_027279</name>
</gene>
<evidence type="ECO:0000313" key="5">
    <source>
        <dbReference type="Proteomes" id="UP000325577"/>
    </source>
</evidence>
<dbReference type="Gene3D" id="3.40.50.1820">
    <property type="entry name" value="alpha/beta hydrolase"/>
    <property type="match status" value="2"/>
</dbReference>
<dbReference type="OrthoDB" id="408631at2759"/>
<keyword evidence="5" id="KW-1185">Reference proteome</keyword>
<dbReference type="AlphaFoldDB" id="A0A5J5B957"/>
<accession>A0A5J5B957</accession>
<dbReference type="PANTHER" id="PTHR23024">
    <property type="entry name" value="ARYLACETAMIDE DEACETYLASE"/>
    <property type="match status" value="1"/>
</dbReference>
<evidence type="ECO:0000313" key="4">
    <source>
        <dbReference type="EMBL" id="KAA8537731.1"/>
    </source>
</evidence>
<feature type="domain" description="Alpha/beta hydrolase fold-3" evidence="3">
    <location>
        <begin position="79"/>
        <end position="300"/>
    </location>
</feature>
<organism evidence="4 5">
    <name type="scientific">Nyssa sinensis</name>
    <dbReference type="NCBI Taxonomy" id="561372"/>
    <lineage>
        <taxon>Eukaryota</taxon>
        <taxon>Viridiplantae</taxon>
        <taxon>Streptophyta</taxon>
        <taxon>Embryophyta</taxon>
        <taxon>Tracheophyta</taxon>
        <taxon>Spermatophyta</taxon>
        <taxon>Magnoliopsida</taxon>
        <taxon>eudicotyledons</taxon>
        <taxon>Gunneridae</taxon>
        <taxon>Pentapetalae</taxon>
        <taxon>asterids</taxon>
        <taxon>Cornales</taxon>
        <taxon>Nyssaceae</taxon>
        <taxon>Nyssa</taxon>
    </lineage>
</organism>
<sequence>MDAAKAEIAYEFLPLLRVYKDGHVERLLGTDTVPAGADSQTGVLSKDITIIPDSNVSARLYLPNLTNNSSSSSKKLPVLVYFHGGGFCLSTTSSRNYHNYLNTLVAEAQVVAVSVNYRRPPENPLPTAYEDSWAALQWVVSHRNGDGSESWLNNYADFGSVFLAGESAGANIAHNIAMAAGDEGSGLSVQILGVALVHPYFWGSDPIGSEARDPDRKFSVDRLWPFVCPSSPDNDDPRVNPVAEGAPSLVGLGCRRVLVCVAEKDVLRDRGLLYYQALGRSGWMGVVEIQETEGEDHAFHLHNLECEKARELIKRPEVSHEVLPYLRVYKDGTIERLAGTAVAPATFDSQTGVLSKDTMIIPETGVFARLYRPNLKPNHQKEKLPLLIYFHGGAFCISSISDPVYQNSLNTLVAAANIIVVSVDYRRAPEYPLPAAYDDSWAALLWVASHASGGSGAEAWLRDYVDFERVFLAGDSAGANIAHHMTIQVGLSEKEIGLKLRGIILIHPYFWGEEPIGSEVRDRARKAMVDNWWLFVCQSGRGNDDPYINPFVNGAPSLAVLPCDRVLVCVAEKDILKERGKLYYESLVKSGWHGAAEIIETEGEDHVFHLFNPNCEKALNMIKSLASFINQK</sequence>
<dbReference type="InterPro" id="IPR050466">
    <property type="entry name" value="Carboxylest/Gibb_receptor"/>
</dbReference>
<evidence type="ECO:0000256" key="1">
    <source>
        <dbReference type="ARBA" id="ARBA00010515"/>
    </source>
</evidence>
<evidence type="ECO:0000259" key="3">
    <source>
        <dbReference type="Pfam" id="PF07859"/>
    </source>
</evidence>
<dbReference type="SUPFAM" id="SSF53474">
    <property type="entry name" value="alpha/beta-Hydrolases"/>
    <property type="match status" value="2"/>
</dbReference>
<feature type="active site" evidence="2">
    <location>
        <position position="476"/>
    </location>
</feature>
<comment type="similarity">
    <text evidence="1">Belongs to the 'GDXG' lipolytic enzyme family.</text>
</comment>
<dbReference type="GO" id="GO:0016787">
    <property type="term" value="F:hydrolase activity"/>
    <property type="evidence" value="ECO:0007669"/>
    <property type="project" value="InterPro"/>
</dbReference>
<evidence type="ECO:0000256" key="2">
    <source>
        <dbReference type="PROSITE-ProRule" id="PRU10038"/>
    </source>
</evidence>
<reference evidence="4 5" key="1">
    <citation type="submission" date="2019-09" db="EMBL/GenBank/DDBJ databases">
        <title>A chromosome-level genome assembly of the Chinese tupelo Nyssa sinensis.</title>
        <authorList>
            <person name="Yang X."/>
            <person name="Kang M."/>
            <person name="Yang Y."/>
            <person name="Xiong H."/>
            <person name="Wang M."/>
            <person name="Zhang Z."/>
            <person name="Wang Z."/>
            <person name="Wu H."/>
            <person name="Ma T."/>
            <person name="Liu J."/>
            <person name="Xi Z."/>
        </authorList>
    </citation>
    <scope>NUCLEOTIDE SEQUENCE [LARGE SCALE GENOMIC DNA]</scope>
    <source>
        <strain evidence="4">J267</strain>
        <tissue evidence="4">Leaf</tissue>
    </source>
</reference>
<feature type="domain" description="Alpha/beta hydrolase fold-3" evidence="3">
    <location>
        <begin position="387"/>
        <end position="609"/>
    </location>
</feature>
<dbReference type="InterPro" id="IPR029058">
    <property type="entry name" value="AB_hydrolase_fold"/>
</dbReference>